<keyword evidence="2" id="KW-0732">Signal</keyword>
<keyword evidence="1" id="KW-0472">Membrane</keyword>
<accession>A0AAE8ZVA9</accession>
<dbReference type="Proteomes" id="UP000829354">
    <property type="component" value="Chromosome X"/>
</dbReference>
<name>A0AAE8ZVA9_CAEBR</name>
<keyword evidence="6" id="KW-1185">Reference proteome</keyword>
<feature type="transmembrane region" description="Helical" evidence="1">
    <location>
        <begin position="96"/>
        <end position="118"/>
    </location>
</feature>
<dbReference type="AlphaFoldDB" id="A0AAE8ZVA9"/>
<evidence type="ECO:0000256" key="1">
    <source>
        <dbReference type="SAM" id="Phobius"/>
    </source>
</evidence>
<gene>
    <name evidence="3" type="ORF">L3Y34_011792</name>
    <name evidence="4" type="ORF">L5515_017664</name>
</gene>
<evidence type="ECO:0000313" key="4">
    <source>
        <dbReference type="EMBL" id="UMM41378.1"/>
    </source>
</evidence>
<protein>
    <submittedName>
        <fullName evidence="3">Uncharacterized protein</fullName>
    </submittedName>
</protein>
<keyword evidence="1" id="KW-0812">Transmembrane</keyword>
<organism evidence="3 5">
    <name type="scientific">Caenorhabditis briggsae</name>
    <dbReference type="NCBI Taxonomy" id="6238"/>
    <lineage>
        <taxon>Eukaryota</taxon>
        <taxon>Metazoa</taxon>
        <taxon>Ecdysozoa</taxon>
        <taxon>Nematoda</taxon>
        <taxon>Chromadorea</taxon>
        <taxon>Rhabditida</taxon>
        <taxon>Rhabditina</taxon>
        <taxon>Rhabditomorpha</taxon>
        <taxon>Rhabditoidea</taxon>
        <taxon>Rhabditidae</taxon>
        <taxon>Peloderinae</taxon>
        <taxon>Caenorhabditis</taxon>
    </lineage>
</organism>
<reference evidence="3 5" key="2">
    <citation type="submission" date="2022-05" db="EMBL/GenBank/DDBJ databases">
        <title>Chromosome-level reference genomes for two strains of Caenorhabditis briggsae: an improved platform for comparative genomics.</title>
        <authorList>
            <person name="Stevens L."/>
            <person name="Andersen E.C."/>
        </authorList>
    </citation>
    <scope>NUCLEOTIDE SEQUENCE [LARGE SCALE GENOMIC DNA]</scope>
    <source>
        <strain evidence="3">QX1410_ONT</strain>
        <tissue evidence="3">Whole-organism</tissue>
    </source>
</reference>
<reference evidence="4 6" key="1">
    <citation type="submission" date="2022-04" db="EMBL/GenBank/DDBJ databases">
        <title>Chromosome-level reference genomes for two strains of Caenorhabditis briggsae: an improved platform for comparative genomics.</title>
        <authorList>
            <person name="Stevens L."/>
            <person name="Andersen E."/>
        </authorList>
    </citation>
    <scope>NUCLEOTIDE SEQUENCE [LARGE SCALE GENOMIC DNA]</scope>
    <source>
        <strain evidence="4">VX34</strain>
        <tissue evidence="4">Whole-organism</tissue>
    </source>
</reference>
<evidence type="ECO:0000313" key="5">
    <source>
        <dbReference type="Proteomes" id="UP000827892"/>
    </source>
</evidence>
<dbReference type="Proteomes" id="UP000827892">
    <property type="component" value="Chromosome X"/>
</dbReference>
<proteinExistence type="predicted"/>
<dbReference type="EMBL" id="CP090896">
    <property type="protein sequence ID" value="ULT82070.1"/>
    <property type="molecule type" value="Genomic_DNA"/>
</dbReference>
<dbReference type="EMBL" id="CP092625">
    <property type="protein sequence ID" value="UMM41378.1"/>
    <property type="molecule type" value="Genomic_DNA"/>
</dbReference>
<feature type="signal peptide" evidence="2">
    <location>
        <begin position="1"/>
        <end position="16"/>
    </location>
</feature>
<evidence type="ECO:0000313" key="6">
    <source>
        <dbReference type="Proteomes" id="UP000829354"/>
    </source>
</evidence>
<evidence type="ECO:0000256" key="2">
    <source>
        <dbReference type="SAM" id="SignalP"/>
    </source>
</evidence>
<sequence>MKILFVLIFFVATTSSSPVLSRDGIRDPDFQNRQFFHYPQMILFEQERGKTPTDRSKEEQVPFVNQFYTSTTSSPQLFPSASESEVEDQSNKLLRIILNIFILFVMPPIVVLGIIVYLQHKVHQRHNDDLVHNRYTFVSRVRYTKVWHEGEGDEHDPLIELDAA</sequence>
<feature type="chain" id="PRO_5044706522" evidence="2">
    <location>
        <begin position="17"/>
        <end position="164"/>
    </location>
</feature>
<evidence type="ECO:0000313" key="3">
    <source>
        <dbReference type="EMBL" id="ULT82070.1"/>
    </source>
</evidence>
<keyword evidence="1" id="KW-1133">Transmembrane helix</keyword>